<dbReference type="InterPro" id="IPR025669">
    <property type="entry name" value="AAA_dom"/>
</dbReference>
<organism evidence="2 3">
    <name type="scientific">Arcicella aurantiaca</name>
    <dbReference type="NCBI Taxonomy" id="591202"/>
    <lineage>
        <taxon>Bacteria</taxon>
        <taxon>Pseudomonadati</taxon>
        <taxon>Bacteroidota</taxon>
        <taxon>Cytophagia</taxon>
        <taxon>Cytophagales</taxon>
        <taxon>Flectobacillaceae</taxon>
        <taxon>Arcicella</taxon>
    </lineage>
</organism>
<dbReference type="EMBL" id="QGGO01000023">
    <property type="protein sequence ID" value="PWK21640.1"/>
    <property type="molecule type" value="Genomic_DNA"/>
</dbReference>
<feature type="domain" description="AAA" evidence="1">
    <location>
        <begin position="68"/>
        <end position="237"/>
    </location>
</feature>
<comment type="caution">
    <text evidence="2">The sequence shown here is derived from an EMBL/GenBank/DDBJ whole genome shotgun (WGS) entry which is preliminary data.</text>
</comment>
<evidence type="ECO:0000313" key="2">
    <source>
        <dbReference type="EMBL" id="PWK21640.1"/>
    </source>
</evidence>
<dbReference type="Proteomes" id="UP000245489">
    <property type="component" value="Unassembled WGS sequence"/>
</dbReference>
<dbReference type="Pfam" id="PF13614">
    <property type="entry name" value="AAA_31"/>
    <property type="match status" value="1"/>
</dbReference>
<dbReference type="OrthoDB" id="69313at2"/>
<dbReference type="PANTHER" id="PTHR13696:SF99">
    <property type="entry name" value="COBYRINIC ACID AC-DIAMIDE SYNTHASE"/>
    <property type="match status" value="1"/>
</dbReference>
<evidence type="ECO:0000313" key="3">
    <source>
        <dbReference type="Proteomes" id="UP000245489"/>
    </source>
</evidence>
<dbReference type="SUPFAM" id="SSF52540">
    <property type="entry name" value="P-loop containing nucleoside triphosphate hydrolases"/>
    <property type="match status" value="1"/>
</dbReference>
<dbReference type="InterPro" id="IPR027417">
    <property type="entry name" value="P-loop_NTPase"/>
</dbReference>
<dbReference type="RefSeq" id="WP_109744348.1">
    <property type="nucleotide sequence ID" value="NZ_QGGO01000023.1"/>
</dbReference>
<evidence type="ECO:0000259" key="1">
    <source>
        <dbReference type="Pfam" id="PF13614"/>
    </source>
</evidence>
<gene>
    <name evidence="2" type="ORF">LV89_03666</name>
</gene>
<keyword evidence="3" id="KW-1185">Reference proteome</keyword>
<protein>
    <submittedName>
        <fullName evidence="2">Cellulose biosynthesis protein BcsQ</fullName>
    </submittedName>
</protein>
<reference evidence="2 3" key="1">
    <citation type="submission" date="2018-05" db="EMBL/GenBank/DDBJ databases">
        <title>Genomic Encyclopedia of Archaeal and Bacterial Type Strains, Phase II (KMG-II): from individual species to whole genera.</title>
        <authorList>
            <person name="Goeker M."/>
        </authorList>
    </citation>
    <scope>NUCLEOTIDE SEQUENCE [LARGE SCALE GENOMIC DNA]</scope>
    <source>
        <strain evidence="2 3">DSM 22214</strain>
    </source>
</reference>
<dbReference type="InterPro" id="IPR050678">
    <property type="entry name" value="DNA_Partitioning_ATPase"/>
</dbReference>
<dbReference type="Gene3D" id="3.40.50.300">
    <property type="entry name" value="P-loop containing nucleotide triphosphate hydrolases"/>
    <property type="match status" value="1"/>
</dbReference>
<name>A0A316EFF0_9BACT</name>
<dbReference type="CDD" id="cd02042">
    <property type="entry name" value="ParAB_family"/>
    <property type="match status" value="1"/>
</dbReference>
<dbReference type="FunFam" id="3.40.50.300:FF:000285">
    <property type="entry name" value="Sporulation initiation inhibitor Soj"/>
    <property type="match status" value="1"/>
</dbReference>
<proteinExistence type="predicted"/>
<sequence length="314" mass="35257">MITPEKVLKFLKHKPALNLTQVEKEAGLPSRTLHKVVSGTLRLNEKHCQFLEPVLREYGYADELFSKAKIISIVNHKGGVGKTTTTINLGKALAISGFKVLLVDFDSQGNTSQCCGVHETESQVIDALLSKEDLPIIPLAENLSLSPSNIKMAYRELELINSIGNEKRLKNRLQKVSEDFDFILIDCPPALNIFTTNALVASDLCIIPLQPEASALYGVDSLFNRIYEVREESNPTLIVKGILFTMVTENTLVHKQMMDYVKTEYKHIPIFNIFIERATIIQQSQVAQQDIFSYSPKSPVAQQYAELAKEFFII</sequence>
<dbReference type="PANTHER" id="PTHR13696">
    <property type="entry name" value="P-LOOP CONTAINING NUCLEOSIDE TRIPHOSPHATE HYDROLASE"/>
    <property type="match status" value="1"/>
</dbReference>
<accession>A0A316EFF0</accession>
<dbReference type="AlphaFoldDB" id="A0A316EFF0"/>